<dbReference type="Proteomes" id="UP000619078">
    <property type="component" value="Unassembled WGS sequence"/>
</dbReference>
<dbReference type="AlphaFoldDB" id="A0A926NQF4"/>
<sequence length="133" mass="15225">MAHLLFIYGTLSQTDNPVAHLLQNRLRYLFKGKIKGVLYDTGDYPGLIPDDKGNWVYGSICELDDDALAIIDDYEGYGENQEQPNLYLRLMSAVQTESSIISAWIYVYNRSVDGFEKIQSGNYQEYLQQKKSP</sequence>
<feature type="domain" description="Gamma-glutamylcyclotransferase AIG2-like" evidence="1">
    <location>
        <begin position="5"/>
        <end position="124"/>
    </location>
</feature>
<reference evidence="2" key="1">
    <citation type="submission" date="2020-09" db="EMBL/GenBank/DDBJ databases">
        <title>Novel species of Mucilaginibacter isolated from a glacier on the Tibetan Plateau.</title>
        <authorList>
            <person name="Liu Q."/>
            <person name="Xin Y.-H."/>
        </authorList>
    </citation>
    <scope>NUCLEOTIDE SEQUENCE</scope>
    <source>
        <strain evidence="2">ZB1P21</strain>
    </source>
</reference>
<organism evidence="2 3">
    <name type="scientific">Mucilaginibacter glaciei</name>
    <dbReference type="NCBI Taxonomy" id="2772109"/>
    <lineage>
        <taxon>Bacteria</taxon>
        <taxon>Pseudomonadati</taxon>
        <taxon>Bacteroidota</taxon>
        <taxon>Sphingobacteriia</taxon>
        <taxon>Sphingobacteriales</taxon>
        <taxon>Sphingobacteriaceae</taxon>
        <taxon>Mucilaginibacter</taxon>
    </lineage>
</organism>
<name>A0A926NQF4_9SPHI</name>
<dbReference type="RefSeq" id="WP_191160424.1">
    <property type="nucleotide sequence ID" value="NZ_JACWMX010000001.1"/>
</dbReference>
<gene>
    <name evidence="2" type="ORF">IDJ76_02595</name>
</gene>
<keyword evidence="3" id="KW-1185">Reference proteome</keyword>
<dbReference type="Gene3D" id="3.10.490.10">
    <property type="entry name" value="Gamma-glutamyl cyclotransferase-like"/>
    <property type="match status" value="1"/>
</dbReference>
<dbReference type="CDD" id="cd06661">
    <property type="entry name" value="GGCT_like"/>
    <property type="match status" value="1"/>
</dbReference>
<dbReference type="InterPro" id="IPR013024">
    <property type="entry name" value="GGCT-like"/>
</dbReference>
<accession>A0A926NQF4</accession>
<evidence type="ECO:0000259" key="1">
    <source>
        <dbReference type="Pfam" id="PF06094"/>
    </source>
</evidence>
<dbReference type="EMBL" id="JACWMX010000001">
    <property type="protein sequence ID" value="MBD1391980.1"/>
    <property type="molecule type" value="Genomic_DNA"/>
</dbReference>
<evidence type="ECO:0000313" key="2">
    <source>
        <dbReference type="EMBL" id="MBD1391980.1"/>
    </source>
</evidence>
<dbReference type="Pfam" id="PF06094">
    <property type="entry name" value="GGACT"/>
    <property type="match status" value="1"/>
</dbReference>
<evidence type="ECO:0000313" key="3">
    <source>
        <dbReference type="Proteomes" id="UP000619078"/>
    </source>
</evidence>
<dbReference type="SUPFAM" id="SSF110857">
    <property type="entry name" value="Gamma-glutamyl cyclotransferase-like"/>
    <property type="match status" value="1"/>
</dbReference>
<dbReference type="InterPro" id="IPR036568">
    <property type="entry name" value="GGCT-like_sf"/>
</dbReference>
<protein>
    <submittedName>
        <fullName evidence="2">Gamma-glutamylcyclotransferase</fullName>
    </submittedName>
</protein>
<comment type="caution">
    <text evidence="2">The sequence shown here is derived from an EMBL/GenBank/DDBJ whole genome shotgun (WGS) entry which is preliminary data.</text>
</comment>
<dbReference type="InterPro" id="IPR009288">
    <property type="entry name" value="AIG2-like_dom"/>
</dbReference>
<proteinExistence type="predicted"/>